<keyword evidence="2" id="KW-0479">Metal-binding</keyword>
<dbReference type="InterPro" id="IPR000891">
    <property type="entry name" value="PYR_CT"/>
</dbReference>
<dbReference type="InterPro" id="IPR013785">
    <property type="entry name" value="Aldolase_TIM"/>
</dbReference>
<proteinExistence type="inferred from homology"/>
<reference evidence="5" key="1">
    <citation type="submission" date="2022-10" db="EMBL/GenBank/DDBJ databases">
        <title>The complete genomes of actinobacterial strains from the NBC collection.</title>
        <authorList>
            <person name="Joergensen T.S."/>
            <person name="Alvarez Arevalo M."/>
            <person name="Sterndorff E.B."/>
            <person name="Faurdal D."/>
            <person name="Vuksanovic O."/>
            <person name="Mourched A.-S."/>
            <person name="Charusanti P."/>
            <person name="Shaw S."/>
            <person name="Blin K."/>
            <person name="Weber T."/>
        </authorList>
    </citation>
    <scope>NUCLEOTIDE SEQUENCE</scope>
    <source>
        <strain evidence="5">NBC_00093</strain>
    </source>
</reference>
<evidence type="ECO:0000256" key="1">
    <source>
        <dbReference type="ARBA" id="ARBA00009405"/>
    </source>
</evidence>
<dbReference type="SUPFAM" id="SSF51569">
    <property type="entry name" value="Aldolase"/>
    <property type="match status" value="1"/>
</dbReference>
<protein>
    <submittedName>
        <fullName evidence="5">Hydroxymethylglutaryl-CoA lyase</fullName>
    </submittedName>
</protein>
<dbReference type="GO" id="GO:0006552">
    <property type="term" value="P:L-leucine catabolic process"/>
    <property type="evidence" value="ECO:0007669"/>
    <property type="project" value="TreeGrafter"/>
</dbReference>
<dbReference type="PANTHER" id="PTHR42738:SF7">
    <property type="entry name" value="HYDROXYMETHYLGLUTARYL-COA LYASE"/>
    <property type="match status" value="1"/>
</dbReference>
<dbReference type="GO" id="GO:0004419">
    <property type="term" value="F:hydroxymethylglutaryl-CoA lyase activity"/>
    <property type="evidence" value="ECO:0007669"/>
    <property type="project" value="TreeGrafter"/>
</dbReference>
<feature type="domain" description="Pyruvate carboxyltransferase" evidence="4">
    <location>
        <begin position="12"/>
        <end position="278"/>
    </location>
</feature>
<evidence type="ECO:0000259" key="4">
    <source>
        <dbReference type="PROSITE" id="PS50991"/>
    </source>
</evidence>
<dbReference type="CDD" id="cd07938">
    <property type="entry name" value="DRE_TIM_HMGL"/>
    <property type="match status" value="1"/>
</dbReference>
<sequence length="312" mass="32280">MRTTLPPLPPRINLREVGPRDGLQIERPIPTAEKIRLLELLVRSGLKRIEATAFVSPRAVPAMADAREVAATLYQWPDVQWSALVASEGGAHRALEAGVRNIEYVVSAADGHSHANVRRTTAESLAGVGRIADLVHDAGGTCEVIVATAWDCPFDGPTADDRVLHIAREAVSQGADVLCLGDTIGTATPLRVVQLIGAVREIAPGIPVGLHMHNTRGAGLACVLAAMQIGVVDIDASIGGLGGCPFAPGASGNVPTEELVHLSEEMGVATGCDLNALVRAAGFAQRAVGRELPSGVLKAGGRPGAPSPVPAH</sequence>
<accession>A0AAU2AFH6</accession>
<name>A0AAU2AFH6_9ACTN</name>
<dbReference type="PANTHER" id="PTHR42738">
    <property type="entry name" value="HYDROXYMETHYLGLUTARYL-COA LYASE"/>
    <property type="match status" value="1"/>
</dbReference>
<keyword evidence="3 5" id="KW-0456">Lyase</keyword>
<organism evidence="5">
    <name type="scientific">Streptomyces sp. NBC_00093</name>
    <dbReference type="NCBI Taxonomy" id="2975649"/>
    <lineage>
        <taxon>Bacteria</taxon>
        <taxon>Bacillati</taxon>
        <taxon>Actinomycetota</taxon>
        <taxon>Actinomycetes</taxon>
        <taxon>Kitasatosporales</taxon>
        <taxon>Streptomycetaceae</taxon>
        <taxon>Streptomyces</taxon>
    </lineage>
</organism>
<gene>
    <name evidence="5" type="ORF">OHA22_47705</name>
</gene>
<dbReference type="NCBIfam" id="NF004283">
    <property type="entry name" value="PRK05692.1"/>
    <property type="match status" value="1"/>
</dbReference>
<evidence type="ECO:0000256" key="2">
    <source>
        <dbReference type="ARBA" id="ARBA00022723"/>
    </source>
</evidence>
<evidence type="ECO:0000256" key="3">
    <source>
        <dbReference type="ARBA" id="ARBA00023239"/>
    </source>
</evidence>
<dbReference type="GO" id="GO:0046872">
    <property type="term" value="F:metal ion binding"/>
    <property type="evidence" value="ECO:0007669"/>
    <property type="project" value="UniProtKB-KW"/>
</dbReference>
<dbReference type="PROSITE" id="PS50991">
    <property type="entry name" value="PYR_CT"/>
    <property type="match status" value="1"/>
</dbReference>
<dbReference type="GO" id="GO:0046951">
    <property type="term" value="P:ketone body biosynthetic process"/>
    <property type="evidence" value="ECO:0007669"/>
    <property type="project" value="TreeGrafter"/>
</dbReference>
<dbReference type="Pfam" id="PF00682">
    <property type="entry name" value="HMGL-like"/>
    <property type="match status" value="1"/>
</dbReference>
<evidence type="ECO:0000313" key="5">
    <source>
        <dbReference type="EMBL" id="WTT22689.1"/>
    </source>
</evidence>
<comment type="similarity">
    <text evidence="1">Belongs to the HMG-CoA lyase family.</text>
</comment>
<dbReference type="AlphaFoldDB" id="A0AAU2AFH6"/>
<dbReference type="InterPro" id="IPR043594">
    <property type="entry name" value="HMGL"/>
</dbReference>
<dbReference type="Gene3D" id="3.20.20.70">
    <property type="entry name" value="Aldolase class I"/>
    <property type="match status" value="1"/>
</dbReference>
<dbReference type="EMBL" id="CP108222">
    <property type="protein sequence ID" value="WTT22689.1"/>
    <property type="molecule type" value="Genomic_DNA"/>
</dbReference>